<keyword evidence="14" id="KW-0539">Nucleus</keyword>
<proteinExistence type="inferred from homology"/>
<dbReference type="Proteomes" id="UP000467840">
    <property type="component" value="Chromosome 18"/>
</dbReference>
<evidence type="ECO:0000256" key="7">
    <source>
        <dbReference type="ARBA" id="ARBA00022853"/>
    </source>
</evidence>
<dbReference type="CDD" id="cd18642">
    <property type="entry name" value="CBD_MOF_like"/>
    <property type="match status" value="1"/>
</dbReference>
<evidence type="ECO:0000256" key="6">
    <source>
        <dbReference type="ARBA" id="ARBA00022833"/>
    </source>
</evidence>
<dbReference type="SUPFAM" id="SSF55729">
    <property type="entry name" value="Acyl-CoA N-acyltransferases (Nat)"/>
    <property type="match status" value="1"/>
</dbReference>
<dbReference type="EMBL" id="JAAGAX010000012">
    <property type="protein sequence ID" value="KAF2296776.1"/>
    <property type="molecule type" value="Genomic_DNA"/>
</dbReference>
<accession>A0A6A6L9R1</accession>
<keyword evidence="5" id="KW-0863">Zinc-finger</keyword>
<evidence type="ECO:0000256" key="2">
    <source>
        <dbReference type="ARBA" id="ARBA00013184"/>
    </source>
</evidence>
<dbReference type="PROSITE" id="PS51726">
    <property type="entry name" value="MYST_HAT"/>
    <property type="match status" value="1"/>
</dbReference>
<comment type="subcellular location">
    <subcellularLocation>
        <location evidence="14">Nucleus</location>
    </subcellularLocation>
</comment>
<evidence type="ECO:0000256" key="13">
    <source>
        <dbReference type="PIRSR" id="PIRSR602717-51"/>
    </source>
</evidence>
<organism evidence="17 18">
    <name type="scientific">Hevea brasiliensis</name>
    <name type="common">Para rubber tree</name>
    <name type="synonym">Siphonia brasiliensis</name>
    <dbReference type="NCBI Taxonomy" id="3981"/>
    <lineage>
        <taxon>Eukaryota</taxon>
        <taxon>Viridiplantae</taxon>
        <taxon>Streptophyta</taxon>
        <taxon>Embryophyta</taxon>
        <taxon>Tracheophyta</taxon>
        <taxon>Spermatophyta</taxon>
        <taxon>Magnoliopsida</taxon>
        <taxon>eudicotyledons</taxon>
        <taxon>Gunneridae</taxon>
        <taxon>Pentapetalae</taxon>
        <taxon>rosids</taxon>
        <taxon>fabids</taxon>
        <taxon>Malpighiales</taxon>
        <taxon>Euphorbiaceae</taxon>
        <taxon>Crotonoideae</taxon>
        <taxon>Micrandreae</taxon>
        <taxon>Hevea</taxon>
    </lineage>
</organism>
<dbReference type="Gene3D" id="1.10.10.10">
    <property type="entry name" value="Winged helix-like DNA-binding domain superfamily/Winged helix DNA-binding domain"/>
    <property type="match status" value="1"/>
</dbReference>
<evidence type="ECO:0000259" key="16">
    <source>
        <dbReference type="PROSITE" id="PS51726"/>
    </source>
</evidence>
<evidence type="ECO:0000256" key="10">
    <source>
        <dbReference type="ARBA" id="ARBA00023159"/>
    </source>
</evidence>
<evidence type="ECO:0000313" key="18">
    <source>
        <dbReference type="Proteomes" id="UP000467840"/>
    </source>
</evidence>
<keyword evidence="9" id="KW-0805">Transcription regulation</keyword>
<dbReference type="GO" id="GO:0003682">
    <property type="term" value="F:chromatin binding"/>
    <property type="evidence" value="ECO:0007669"/>
    <property type="project" value="TreeGrafter"/>
</dbReference>
<keyword evidence="4" id="KW-0479">Metal-binding</keyword>
<dbReference type="InterPro" id="IPR002717">
    <property type="entry name" value="HAT_MYST-type"/>
</dbReference>
<feature type="region of interest" description="Disordered" evidence="15">
    <location>
        <begin position="1"/>
        <end position="25"/>
    </location>
</feature>
<dbReference type="CDD" id="cd04301">
    <property type="entry name" value="NAT_SF"/>
    <property type="match status" value="1"/>
</dbReference>
<feature type="compositionally biased region" description="Polar residues" evidence="15">
    <location>
        <begin position="1"/>
        <end position="21"/>
    </location>
</feature>
<dbReference type="InterPro" id="IPR016197">
    <property type="entry name" value="Chromo-like_dom_sf"/>
</dbReference>
<dbReference type="SMART" id="SM00298">
    <property type="entry name" value="CHROMO"/>
    <property type="match status" value="1"/>
</dbReference>
<dbReference type="GO" id="GO:0003712">
    <property type="term" value="F:transcription coregulator activity"/>
    <property type="evidence" value="ECO:0007669"/>
    <property type="project" value="TreeGrafter"/>
</dbReference>
<dbReference type="AlphaFoldDB" id="A0A6A6L9R1"/>
<comment type="caution">
    <text evidence="17">The sequence shown here is derived from an EMBL/GenBank/DDBJ whole genome shotgun (WGS) entry which is preliminary data.</text>
</comment>
<evidence type="ECO:0000256" key="12">
    <source>
        <dbReference type="ARBA" id="ARBA00023315"/>
    </source>
</evidence>
<feature type="active site" description="Proton donor/acceptor" evidence="13">
    <location>
        <position position="257"/>
    </location>
</feature>
<dbReference type="FunFam" id="2.30.30.140:FF:000067">
    <property type="entry name" value="Histone acetyltransferase"/>
    <property type="match status" value="1"/>
</dbReference>
<dbReference type="InterPro" id="IPR036388">
    <property type="entry name" value="WH-like_DNA-bd_sf"/>
</dbReference>
<keyword evidence="3" id="KW-0808">Transferase</keyword>
<keyword evidence="12" id="KW-0012">Acyltransferase</keyword>
<dbReference type="Pfam" id="PF01853">
    <property type="entry name" value="MOZ_SAS"/>
    <property type="match status" value="1"/>
</dbReference>
<feature type="domain" description="MYST-type HAT" evidence="16">
    <location>
        <begin position="57"/>
        <end position="352"/>
    </location>
</feature>
<name>A0A6A6L9R1_HEVBR</name>
<keyword evidence="6" id="KW-0862">Zinc</keyword>
<evidence type="ECO:0000256" key="1">
    <source>
        <dbReference type="ARBA" id="ARBA00010107"/>
    </source>
</evidence>
<dbReference type="FunFam" id="3.40.630.30:FF:000002">
    <property type="entry name" value="Histone acetyltransferase"/>
    <property type="match status" value="1"/>
</dbReference>
<evidence type="ECO:0000256" key="4">
    <source>
        <dbReference type="ARBA" id="ARBA00022723"/>
    </source>
</evidence>
<evidence type="ECO:0000256" key="9">
    <source>
        <dbReference type="ARBA" id="ARBA00023015"/>
    </source>
</evidence>
<gene>
    <name evidence="17" type="ORF">GH714_001884</name>
</gene>
<dbReference type="GO" id="GO:0006357">
    <property type="term" value="P:regulation of transcription by RNA polymerase II"/>
    <property type="evidence" value="ECO:0007669"/>
    <property type="project" value="TreeGrafter"/>
</dbReference>
<dbReference type="GO" id="GO:0004402">
    <property type="term" value="F:histone acetyltransferase activity"/>
    <property type="evidence" value="ECO:0007669"/>
    <property type="project" value="InterPro"/>
</dbReference>
<evidence type="ECO:0000313" key="17">
    <source>
        <dbReference type="EMBL" id="KAF2296776.1"/>
    </source>
</evidence>
<keyword evidence="8" id="KW-0007">Acetylation</keyword>
<dbReference type="PANTHER" id="PTHR10615">
    <property type="entry name" value="HISTONE ACETYLTRANSFERASE"/>
    <property type="match status" value="1"/>
</dbReference>
<dbReference type="FunFam" id="1.10.10.10:FF:000022">
    <property type="entry name" value="Histone acetyltransferase"/>
    <property type="match status" value="1"/>
</dbReference>
<dbReference type="EC" id="2.3.1.48" evidence="2 14"/>
<dbReference type="InterPro" id="IPR000953">
    <property type="entry name" value="Chromo/chromo_shadow_dom"/>
</dbReference>
<dbReference type="GO" id="GO:0000785">
    <property type="term" value="C:chromatin"/>
    <property type="evidence" value="ECO:0007669"/>
    <property type="project" value="TreeGrafter"/>
</dbReference>
<dbReference type="InterPro" id="IPR050603">
    <property type="entry name" value="MYST_HAT"/>
</dbReference>
<keyword evidence="11" id="KW-0804">Transcription</keyword>
<dbReference type="GO" id="GO:0005634">
    <property type="term" value="C:nucleus"/>
    <property type="evidence" value="ECO:0007669"/>
    <property type="project" value="UniProtKB-SubCell"/>
</dbReference>
<comment type="catalytic activity">
    <reaction evidence="14">
        <text>L-lysyl-[protein] + acetyl-CoA = N(6)-acetyl-L-lysyl-[protein] + CoA + H(+)</text>
        <dbReference type="Rhea" id="RHEA:45948"/>
        <dbReference type="Rhea" id="RHEA-COMP:9752"/>
        <dbReference type="Rhea" id="RHEA-COMP:10731"/>
        <dbReference type="ChEBI" id="CHEBI:15378"/>
        <dbReference type="ChEBI" id="CHEBI:29969"/>
        <dbReference type="ChEBI" id="CHEBI:57287"/>
        <dbReference type="ChEBI" id="CHEBI:57288"/>
        <dbReference type="ChEBI" id="CHEBI:61930"/>
        <dbReference type="EC" id="2.3.1.48"/>
    </reaction>
</comment>
<evidence type="ECO:0000256" key="11">
    <source>
        <dbReference type="ARBA" id="ARBA00023163"/>
    </source>
</evidence>
<evidence type="ECO:0000256" key="14">
    <source>
        <dbReference type="RuleBase" id="RU361211"/>
    </source>
</evidence>
<comment type="similarity">
    <text evidence="1 14">Belongs to the MYST (SAS/MOZ) family.</text>
</comment>
<dbReference type="InterPro" id="IPR016181">
    <property type="entry name" value="Acyl_CoA_acyltransferase"/>
</dbReference>
<dbReference type="Pfam" id="PF11717">
    <property type="entry name" value="Tudor-knot"/>
    <property type="match status" value="1"/>
</dbReference>
<evidence type="ECO:0000256" key="3">
    <source>
        <dbReference type="ARBA" id="ARBA00022679"/>
    </source>
</evidence>
<dbReference type="Gene3D" id="2.30.30.140">
    <property type="match status" value="1"/>
</dbReference>
<sequence length="357" mass="40840">MGSIETPTNPENGSGSATATVSPAGAADFYQKPHSVVNGMPPPAAEMTQIESDSLKKRRSSVLPLEVGTRVLCRWRDGKYHQVKIIERRKMQCGGPNDYEYYVHYTEFNRRLDEWVKLEQLDLDSVETVVDEKVEDKVTSLKMTRHQKRKIDETHVEVDGKKNKVYGQNLCYLAKLFLDHKTLYYDVDLFLFYVLCECDDRGCHMVGYFSKEKHSEESYNLACILTLPPYQRKGYGKFLIAFSYELSKKEGKVGTPERPLSDLGLLSYRGYWTRVLLDILKKHKGNISIKELSDMTAIKAEDILTTLQSLELIQYRKGQHVICADPKVLDRHLKAAGRGGLEVDVSKLIWTPYKEQG</sequence>
<keyword evidence="18" id="KW-1185">Reference proteome</keyword>
<keyword evidence="7" id="KW-0156">Chromatin regulator</keyword>
<dbReference type="SUPFAM" id="SSF54160">
    <property type="entry name" value="Chromo domain-like"/>
    <property type="match status" value="1"/>
</dbReference>
<dbReference type="InterPro" id="IPR025995">
    <property type="entry name" value="Tudor-knot"/>
</dbReference>
<evidence type="ECO:0000256" key="15">
    <source>
        <dbReference type="SAM" id="MobiDB-lite"/>
    </source>
</evidence>
<dbReference type="GO" id="GO:0008270">
    <property type="term" value="F:zinc ion binding"/>
    <property type="evidence" value="ECO:0007669"/>
    <property type="project" value="UniProtKB-KW"/>
</dbReference>
<evidence type="ECO:0000256" key="8">
    <source>
        <dbReference type="ARBA" id="ARBA00022990"/>
    </source>
</evidence>
<evidence type="ECO:0000256" key="5">
    <source>
        <dbReference type="ARBA" id="ARBA00022771"/>
    </source>
</evidence>
<keyword evidence="10" id="KW-0010">Activator</keyword>
<reference evidence="17 18" key="1">
    <citation type="journal article" date="2020" name="Mol. Plant">
        <title>The Chromosome-Based Rubber Tree Genome Provides New Insights into Spurge Genome Evolution and Rubber Biosynthesis.</title>
        <authorList>
            <person name="Liu J."/>
            <person name="Shi C."/>
            <person name="Shi C.C."/>
            <person name="Li W."/>
            <person name="Zhang Q.J."/>
            <person name="Zhang Y."/>
            <person name="Li K."/>
            <person name="Lu H.F."/>
            <person name="Shi C."/>
            <person name="Zhu S.T."/>
            <person name="Xiao Z.Y."/>
            <person name="Nan H."/>
            <person name="Yue Y."/>
            <person name="Zhu X.G."/>
            <person name="Wu Y."/>
            <person name="Hong X.N."/>
            <person name="Fan G.Y."/>
            <person name="Tong Y."/>
            <person name="Zhang D."/>
            <person name="Mao C.L."/>
            <person name="Liu Y.L."/>
            <person name="Hao S.J."/>
            <person name="Liu W.Q."/>
            <person name="Lv M.Q."/>
            <person name="Zhang H.B."/>
            <person name="Liu Y."/>
            <person name="Hu-Tang G.R."/>
            <person name="Wang J.P."/>
            <person name="Wang J.H."/>
            <person name="Sun Y.H."/>
            <person name="Ni S.B."/>
            <person name="Chen W.B."/>
            <person name="Zhang X.C."/>
            <person name="Jiao Y.N."/>
            <person name="Eichler E.E."/>
            <person name="Li G.H."/>
            <person name="Liu X."/>
            <person name="Gao L.Z."/>
        </authorList>
    </citation>
    <scope>NUCLEOTIDE SEQUENCE [LARGE SCALE GENOMIC DNA]</scope>
    <source>
        <strain evidence="18">cv. GT1</strain>
        <tissue evidence="17">Leaf</tissue>
    </source>
</reference>
<dbReference type="Gene3D" id="3.40.630.30">
    <property type="match status" value="1"/>
</dbReference>
<dbReference type="PANTHER" id="PTHR10615:SF161">
    <property type="entry name" value="HISTONE ACETYLTRANSFERASE KAT7"/>
    <property type="match status" value="1"/>
</dbReference>
<protein>
    <recommendedName>
        <fullName evidence="2 14">Histone acetyltransferase</fullName>
        <ecNumber evidence="2 14">2.3.1.48</ecNumber>
    </recommendedName>
</protein>